<dbReference type="EMBL" id="AF118073">
    <property type="protein sequence ID" value="AAF22017.1"/>
    <property type="molecule type" value="mRNA"/>
</dbReference>
<sequence>MISFLHNSENPTFKHMITLNKYFIKRKIKDLKGKKLDCSSSGTVEALMRINDHAEVSS</sequence>
<proteinExistence type="evidence at transcript level"/>
<name>Q9UHU0_HUMAN</name>
<dbReference type="AlphaFoldDB" id="Q9UHU0"/>
<evidence type="ECO:0000313" key="1">
    <source>
        <dbReference type="EMBL" id="AAF22017.1"/>
    </source>
</evidence>
<reference evidence="1" key="1">
    <citation type="submission" date="1999-01" db="EMBL/GenBank/DDBJ databases">
        <title>Functional prediction of the coding sequences of 33 new genes deduced by analysis of cDNA clones from human fetal liver.</title>
        <authorList>
            <person name="Zhang C."/>
            <person name="Yu Y."/>
            <person name="Zhang S."/>
            <person name="Wei H."/>
            <person name="Zhou G."/>
            <person name="Bi J."/>
            <person name="Zhang Y."/>
            <person name="Liu M."/>
            <person name="He F."/>
        </authorList>
    </citation>
    <scope>NUCLEOTIDE SEQUENCE</scope>
    <source>
        <tissue evidence="1">Liver</tissue>
    </source>
</reference>
<accession>Q9UHU0</accession>
<protein>
    <submittedName>
        <fullName evidence="1">PRO1748</fullName>
    </submittedName>
</protein>
<organism evidence="1">
    <name type="scientific">Homo sapiens</name>
    <name type="common">Human</name>
    <dbReference type="NCBI Taxonomy" id="9606"/>
    <lineage>
        <taxon>Eukaryota</taxon>
        <taxon>Metazoa</taxon>
        <taxon>Chordata</taxon>
        <taxon>Craniata</taxon>
        <taxon>Vertebrata</taxon>
        <taxon>Euteleostomi</taxon>
        <taxon>Mammalia</taxon>
        <taxon>Eutheria</taxon>
        <taxon>Euarchontoglires</taxon>
        <taxon>Primates</taxon>
        <taxon>Haplorrhini</taxon>
        <taxon>Catarrhini</taxon>
        <taxon>Hominidae</taxon>
        <taxon>Homo</taxon>
    </lineage>
</organism>